<keyword evidence="8" id="KW-0963">Cytoplasm</keyword>
<dbReference type="GO" id="GO:0072344">
    <property type="term" value="P:rescue of stalled ribosome"/>
    <property type="evidence" value="ECO:0007669"/>
    <property type="project" value="UniProtKB-UniRule"/>
</dbReference>
<sequence>MWLIVGLGNPGERYARTRHNIGFRSVETLAERYGLTFRNQRANSEIAEGNIRGQRVALVKPQTYMNLSGQAVSALRNWYKIDPARELLVIYDDLDLPFAKLRLRERGSAGTHNGMRSIVGQLGTTEFPRLRVGIGQPPGKMDAADYVLSRFTPEEEAALPDLLARIADAVEVVLGEGLIAAMNRYNPL</sequence>
<keyword evidence="4 8" id="KW-0694">RNA-binding</keyword>
<dbReference type="RefSeq" id="WP_066791510.1">
    <property type="nucleotide sequence ID" value="NZ_LWQS01000114.1"/>
</dbReference>
<dbReference type="GO" id="GO:0005737">
    <property type="term" value="C:cytoplasm"/>
    <property type="evidence" value="ECO:0007669"/>
    <property type="project" value="UniProtKB-SubCell"/>
</dbReference>
<dbReference type="HAMAP" id="MF_00083">
    <property type="entry name" value="Pept_tRNA_hydro_bact"/>
    <property type="match status" value="1"/>
</dbReference>
<dbReference type="Pfam" id="PF01195">
    <property type="entry name" value="Pept_tRNA_hydro"/>
    <property type="match status" value="1"/>
</dbReference>
<name>A0A178LT04_9CHLR</name>
<dbReference type="InterPro" id="IPR001328">
    <property type="entry name" value="Pept_tRNA_hydro"/>
</dbReference>
<reference evidence="9 10" key="1">
    <citation type="submission" date="2016-04" db="EMBL/GenBank/DDBJ databases">
        <title>Chloroflexus islandicus sp. nov., a thermophilic filamentous anoxygenic phototrophic bacterium from geyser Strokkur (Iceland).</title>
        <authorList>
            <person name="Gaisin V.A."/>
            <person name="Kalashnikov A.M."/>
            <person name="Sukhacheva M.V."/>
            <person name="Grouzdev D.S."/>
            <person name="Ivanov T.M."/>
            <person name="Kuznetsov B."/>
            <person name="Gorlenko V.M."/>
        </authorList>
    </citation>
    <scope>NUCLEOTIDE SEQUENCE [LARGE SCALE GENOMIC DNA]</scope>
    <source>
        <strain evidence="10">isl-2</strain>
    </source>
</reference>
<evidence type="ECO:0000256" key="2">
    <source>
        <dbReference type="ARBA" id="ARBA00022555"/>
    </source>
</evidence>
<feature type="binding site" evidence="8">
    <location>
        <position position="66"/>
    </location>
    <ligand>
        <name>tRNA</name>
        <dbReference type="ChEBI" id="CHEBI:17843"/>
    </ligand>
</feature>
<dbReference type="GO" id="GO:0006515">
    <property type="term" value="P:protein quality control for misfolded or incompletely synthesized proteins"/>
    <property type="evidence" value="ECO:0007669"/>
    <property type="project" value="UniProtKB-UniRule"/>
</dbReference>
<feature type="site" description="Stabilizes the basic form of H active site to accept a proton" evidence="8">
    <location>
        <position position="92"/>
    </location>
</feature>
<dbReference type="PROSITE" id="PS01196">
    <property type="entry name" value="PEPT_TRNA_HYDROL_2"/>
    <property type="match status" value="1"/>
</dbReference>
<comment type="similarity">
    <text evidence="5 8">Belongs to the PTH family.</text>
</comment>
<dbReference type="PANTHER" id="PTHR17224">
    <property type="entry name" value="PEPTIDYL-TRNA HYDROLASE"/>
    <property type="match status" value="1"/>
</dbReference>
<evidence type="ECO:0000256" key="1">
    <source>
        <dbReference type="ARBA" id="ARBA00013260"/>
    </source>
</evidence>
<keyword evidence="3 8" id="KW-0378">Hydrolase</keyword>
<dbReference type="SUPFAM" id="SSF53178">
    <property type="entry name" value="Peptidyl-tRNA hydrolase-like"/>
    <property type="match status" value="1"/>
</dbReference>
<comment type="catalytic activity">
    <reaction evidence="6 8">
        <text>an N-acyl-L-alpha-aminoacyl-tRNA + H2O = an N-acyl-L-amino acid + a tRNA + H(+)</text>
        <dbReference type="Rhea" id="RHEA:54448"/>
        <dbReference type="Rhea" id="RHEA-COMP:10123"/>
        <dbReference type="Rhea" id="RHEA-COMP:13883"/>
        <dbReference type="ChEBI" id="CHEBI:15377"/>
        <dbReference type="ChEBI" id="CHEBI:15378"/>
        <dbReference type="ChEBI" id="CHEBI:59874"/>
        <dbReference type="ChEBI" id="CHEBI:78442"/>
        <dbReference type="ChEBI" id="CHEBI:138191"/>
        <dbReference type="EC" id="3.1.1.29"/>
    </reaction>
</comment>
<dbReference type="CDD" id="cd00462">
    <property type="entry name" value="PTH"/>
    <property type="match status" value="1"/>
</dbReference>
<dbReference type="FunFam" id="3.40.50.1470:FF:000001">
    <property type="entry name" value="Peptidyl-tRNA hydrolase"/>
    <property type="match status" value="1"/>
</dbReference>
<feature type="site" description="Discriminates between blocked and unblocked aminoacyl-tRNA" evidence="8">
    <location>
        <position position="9"/>
    </location>
</feature>
<dbReference type="Proteomes" id="UP000078287">
    <property type="component" value="Unassembled WGS sequence"/>
</dbReference>
<feature type="binding site" evidence="8">
    <location>
        <position position="113"/>
    </location>
    <ligand>
        <name>tRNA</name>
        <dbReference type="ChEBI" id="CHEBI:17843"/>
    </ligand>
</feature>
<organism evidence="9 10">
    <name type="scientific">Chloroflexus islandicus</name>
    <dbReference type="NCBI Taxonomy" id="1707952"/>
    <lineage>
        <taxon>Bacteria</taxon>
        <taxon>Bacillati</taxon>
        <taxon>Chloroflexota</taxon>
        <taxon>Chloroflexia</taxon>
        <taxon>Chloroflexales</taxon>
        <taxon>Chloroflexineae</taxon>
        <taxon>Chloroflexaceae</taxon>
        <taxon>Chloroflexus</taxon>
    </lineage>
</organism>
<keyword evidence="10" id="KW-1185">Reference proteome</keyword>
<dbReference type="GO" id="GO:0000049">
    <property type="term" value="F:tRNA binding"/>
    <property type="evidence" value="ECO:0007669"/>
    <property type="project" value="UniProtKB-UniRule"/>
</dbReference>
<feature type="binding site" evidence="8">
    <location>
        <position position="14"/>
    </location>
    <ligand>
        <name>tRNA</name>
        <dbReference type="ChEBI" id="CHEBI:17843"/>
    </ligand>
</feature>
<dbReference type="PANTHER" id="PTHR17224:SF1">
    <property type="entry name" value="PEPTIDYL-TRNA HYDROLASE"/>
    <property type="match status" value="1"/>
</dbReference>
<proteinExistence type="inferred from homology"/>
<dbReference type="InterPro" id="IPR018171">
    <property type="entry name" value="Pept_tRNA_hydro_CS"/>
</dbReference>
<gene>
    <name evidence="8" type="primary">pth</name>
    <name evidence="9" type="ORF">A6A03_05745</name>
</gene>
<dbReference type="EC" id="3.1.1.29" evidence="1 8"/>
<dbReference type="InterPro" id="IPR036416">
    <property type="entry name" value="Pept_tRNA_hydro_sf"/>
</dbReference>
<accession>A0A178LT04</accession>
<evidence type="ECO:0000256" key="7">
    <source>
        <dbReference type="ARBA" id="ARBA00050038"/>
    </source>
</evidence>
<evidence type="ECO:0000256" key="8">
    <source>
        <dbReference type="HAMAP-Rule" id="MF_00083"/>
    </source>
</evidence>
<feature type="binding site" evidence="8">
    <location>
        <position position="64"/>
    </location>
    <ligand>
        <name>tRNA</name>
        <dbReference type="ChEBI" id="CHEBI:17843"/>
    </ligand>
</feature>
<comment type="caution">
    <text evidence="9">The sequence shown here is derived from an EMBL/GenBank/DDBJ whole genome shotgun (WGS) entry which is preliminary data.</text>
</comment>
<evidence type="ECO:0000256" key="3">
    <source>
        <dbReference type="ARBA" id="ARBA00022801"/>
    </source>
</evidence>
<dbReference type="NCBIfam" id="TIGR00447">
    <property type="entry name" value="pth"/>
    <property type="match status" value="1"/>
</dbReference>
<dbReference type="Gene3D" id="3.40.50.1470">
    <property type="entry name" value="Peptidyl-tRNA hydrolase"/>
    <property type="match status" value="1"/>
</dbReference>
<evidence type="ECO:0000256" key="4">
    <source>
        <dbReference type="ARBA" id="ARBA00022884"/>
    </source>
</evidence>
<comment type="subcellular location">
    <subcellularLocation>
        <location evidence="8">Cytoplasm</location>
    </subcellularLocation>
</comment>
<dbReference type="OrthoDB" id="9800507at2"/>
<evidence type="ECO:0000313" key="10">
    <source>
        <dbReference type="Proteomes" id="UP000078287"/>
    </source>
</evidence>
<dbReference type="GO" id="GO:0004045">
    <property type="term" value="F:peptidyl-tRNA hydrolase activity"/>
    <property type="evidence" value="ECO:0007669"/>
    <property type="project" value="UniProtKB-UniRule"/>
</dbReference>
<evidence type="ECO:0000313" key="9">
    <source>
        <dbReference type="EMBL" id="OAN37144.1"/>
    </source>
</evidence>
<evidence type="ECO:0000256" key="5">
    <source>
        <dbReference type="ARBA" id="ARBA00038063"/>
    </source>
</evidence>
<dbReference type="STRING" id="1707952.A6A03_05745"/>
<dbReference type="AlphaFoldDB" id="A0A178LT04"/>
<protein>
    <recommendedName>
        <fullName evidence="7 8">Peptidyl-tRNA hydrolase</fullName>
        <shortName evidence="8">Pth</shortName>
        <ecNumber evidence="1 8">3.1.1.29</ecNumber>
    </recommendedName>
</protein>
<comment type="subunit">
    <text evidence="8">Monomer.</text>
</comment>
<comment type="function">
    <text evidence="8">Catalyzes the release of premature peptidyl moieties from peptidyl-tRNA molecules trapped in stalled 50S ribosomal subunits, and thus maintains levels of free tRNAs and 50S ribosomes.</text>
</comment>
<comment type="function">
    <text evidence="8">Hydrolyzes ribosome-free peptidyl-tRNAs (with 1 or more amino acids incorporated), which drop off the ribosome during protein synthesis, or as a result of ribosome stalling.</text>
</comment>
<dbReference type="EMBL" id="LWQS01000114">
    <property type="protein sequence ID" value="OAN37144.1"/>
    <property type="molecule type" value="Genomic_DNA"/>
</dbReference>
<evidence type="ECO:0000256" key="6">
    <source>
        <dbReference type="ARBA" id="ARBA00048707"/>
    </source>
</evidence>
<feature type="active site" description="Proton acceptor" evidence="8">
    <location>
        <position position="19"/>
    </location>
</feature>
<keyword evidence="2 8" id="KW-0820">tRNA-binding</keyword>